<dbReference type="HOGENOM" id="CLU_1427142_0_0_0"/>
<accession>Q027Z7</accession>
<dbReference type="KEGG" id="sus:Acid_1670"/>
<proteinExistence type="predicted"/>
<protein>
    <submittedName>
        <fullName evidence="1">Uncharacterized protein</fullName>
    </submittedName>
</protein>
<gene>
    <name evidence="1" type="ordered locus">Acid_1670</name>
</gene>
<evidence type="ECO:0000313" key="1">
    <source>
        <dbReference type="EMBL" id="ABJ82660.1"/>
    </source>
</evidence>
<dbReference type="EMBL" id="CP000473">
    <property type="protein sequence ID" value="ABJ82660.1"/>
    <property type="molecule type" value="Genomic_DNA"/>
</dbReference>
<organism evidence="1">
    <name type="scientific">Solibacter usitatus (strain Ellin6076)</name>
    <dbReference type="NCBI Taxonomy" id="234267"/>
    <lineage>
        <taxon>Bacteria</taxon>
        <taxon>Pseudomonadati</taxon>
        <taxon>Acidobacteriota</taxon>
        <taxon>Terriglobia</taxon>
        <taxon>Bryobacterales</taxon>
        <taxon>Solibacteraceae</taxon>
        <taxon>Candidatus Solibacter</taxon>
    </lineage>
</organism>
<dbReference type="STRING" id="234267.Acid_1670"/>
<dbReference type="AlphaFoldDB" id="Q027Z7"/>
<sequence length="190" mass="21450">METKRIEKEHLVRVCCQRIQGAKAEAAAVAARRMSEFDALLETSFRRDEDDSPRGKLYRFANSAAEKANEEIAHLAEESGTDLCLGPQLTISYGQWPEIVQHCSEEDWRVAGRRIRRLEREAAAQIERTSMDTLVQLMEEKLTPAEAMGLVQAIPAAAELISELKREDLKWEPDDAGEVQDALDSAETHW</sequence>
<reference evidence="1" key="1">
    <citation type="submission" date="2006-10" db="EMBL/GenBank/DDBJ databases">
        <title>Complete sequence of Solibacter usitatus Ellin6076.</title>
        <authorList>
            <consortium name="US DOE Joint Genome Institute"/>
            <person name="Copeland A."/>
            <person name="Lucas S."/>
            <person name="Lapidus A."/>
            <person name="Barry K."/>
            <person name="Detter J.C."/>
            <person name="Glavina del Rio T."/>
            <person name="Hammon N."/>
            <person name="Israni S."/>
            <person name="Dalin E."/>
            <person name="Tice H."/>
            <person name="Pitluck S."/>
            <person name="Thompson L.S."/>
            <person name="Brettin T."/>
            <person name="Bruce D."/>
            <person name="Han C."/>
            <person name="Tapia R."/>
            <person name="Gilna P."/>
            <person name="Schmutz J."/>
            <person name="Larimer F."/>
            <person name="Land M."/>
            <person name="Hauser L."/>
            <person name="Kyrpides N."/>
            <person name="Mikhailova N."/>
            <person name="Janssen P.H."/>
            <person name="Kuske C.R."/>
            <person name="Richardson P."/>
        </authorList>
    </citation>
    <scope>NUCLEOTIDE SEQUENCE</scope>
    <source>
        <strain evidence="1">Ellin6076</strain>
    </source>
</reference>
<dbReference type="InParanoid" id="Q027Z7"/>
<name>Q027Z7_SOLUE</name>